<reference evidence="3" key="1">
    <citation type="submission" date="2016-11" db="EMBL/GenBank/DDBJ databases">
        <authorList>
            <person name="Varghese N."/>
            <person name="Submissions S."/>
        </authorList>
    </citation>
    <scope>NUCLEOTIDE SEQUENCE [LARGE SCALE GENOMIC DNA]</scope>
    <source>
        <strain evidence="3">DSM 10124</strain>
    </source>
</reference>
<dbReference type="Proteomes" id="UP000184423">
    <property type="component" value="Unassembled WGS sequence"/>
</dbReference>
<dbReference type="GO" id="GO:0016787">
    <property type="term" value="F:hydrolase activity"/>
    <property type="evidence" value="ECO:0007669"/>
    <property type="project" value="InterPro"/>
</dbReference>
<keyword evidence="3" id="KW-1185">Reference proteome</keyword>
<feature type="domain" description="Cell wall hydrolase SleB" evidence="1">
    <location>
        <begin position="19"/>
        <end position="138"/>
    </location>
</feature>
<proteinExistence type="predicted"/>
<dbReference type="RefSeq" id="WP_027307785.1">
    <property type="nucleotide sequence ID" value="NZ_FQVG01000005.1"/>
</dbReference>
<gene>
    <name evidence="2" type="ORF">SAMN02746091_00478</name>
</gene>
<accession>A0A1M4TU05</accession>
<dbReference type="AlphaFoldDB" id="A0A1M4TU05"/>
<dbReference type="Gene3D" id="1.10.10.2520">
    <property type="entry name" value="Cell wall hydrolase SleB, domain 1"/>
    <property type="match status" value="1"/>
</dbReference>
<protein>
    <submittedName>
        <fullName evidence="2">N-acetylmuramoyl-L-alanine amidase</fullName>
    </submittedName>
</protein>
<dbReference type="InterPro" id="IPR042047">
    <property type="entry name" value="SleB_dom1"/>
</dbReference>
<dbReference type="Pfam" id="PF07486">
    <property type="entry name" value="Hydrolase_2"/>
    <property type="match status" value="1"/>
</dbReference>
<sequence>MPLSDRELFARLIKCEAEGEGEIGMKAVATVVMNRVHVSYGEYFRVCQGSLRRVILQPFQFTCALTTVYGQYNPQNIYNMRPDDFHYQIADWALSGNKLSGLGRALWYYNPYSSVCATYFPKTKTGIYVTRIAQHCFYNPTPLYAKT</sequence>
<evidence type="ECO:0000313" key="2">
    <source>
        <dbReference type="EMBL" id="SHE47961.1"/>
    </source>
</evidence>
<dbReference type="EMBL" id="FQVG01000005">
    <property type="protein sequence ID" value="SHE47961.1"/>
    <property type="molecule type" value="Genomic_DNA"/>
</dbReference>
<dbReference type="InterPro" id="IPR011105">
    <property type="entry name" value="Cell_wall_hydrolase_SleB"/>
</dbReference>
<name>A0A1M4TU05_9CLOT</name>
<evidence type="ECO:0000259" key="1">
    <source>
        <dbReference type="Pfam" id="PF07486"/>
    </source>
</evidence>
<organism evidence="2 3">
    <name type="scientific">Caloramator proteoclasticus DSM 10124</name>
    <dbReference type="NCBI Taxonomy" id="1121262"/>
    <lineage>
        <taxon>Bacteria</taxon>
        <taxon>Bacillati</taxon>
        <taxon>Bacillota</taxon>
        <taxon>Clostridia</taxon>
        <taxon>Eubacteriales</taxon>
        <taxon>Clostridiaceae</taxon>
        <taxon>Caloramator</taxon>
    </lineage>
</organism>
<evidence type="ECO:0000313" key="3">
    <source>
        <dbReference type="Proteomes" id="UP000184423"/>
    </source>
</evidence>